<dbReference type="Pfam" id="PF01584">
    <property type="entry name" value="CheW"/>
    <property type="match status" value="1"/>
</dbReference>
<dbReference type="SUPFAM" id="SSF50341">
    <property type="entry name" value="CheW-like"/>
    <property type="match status" value="1"/>
</dbReference>
<sequence>MSRCSGWLLTFAGGAQAAIGQRELLHLVHRSETHEVPCAPPYCRRVLLWEQGVLPVFDVGVWADPGAPGIADPIVAVVGFQSMAGAASPEFGGLLLASAPQRIDVDDAWACDLPSELQPWRQISCACFERDERPLPVLDLQRLFN</sequence>
<keyword evidence="3" id="KW-1185">Reference proteome</keyword>
<organism evidence="2 3">
    <name type="scientific">Thiorhodococcus fuscus</name>
    <dbReference type="NCBI Taxonomy" id="527200"/>
    <lineage>
        <taxon>Bacteria</taxon>
        <taxon>Pseudomonadati</taxon>
        <taxon>Pseudomonadota</taxon>
        <taxon>Gammaproteobacteria</taxon>
        <taxon>Chromatiales</taxon>
        <taxon>Chromatiaceae</taxon>
        <taxon>Thiorhodococcus</taxon>
    </lineage>
</organism>
<dbReference type="InterPro" id="IPR036061">
    <property type="entry name" value="CheW-like_dom_sf"/>
</dbReference>
<dbReference type="EMBL" id="JBHUHX010000046">
    <property type="protein sequence ID" value="MFD2113190.1"/>
    <property type="molecule type" value="Genomic_DNA"/>
</dbReference>
<proteinExistence type="predicted"/>
<dbReference type="Proteomes" id="UP001597337">
    <property type="component" value="Unassembled WGS sequence"/>
</dbReference>
<protein>
    <submittedName>
        <fullName evidence="2">Chemotaxis protein CheW</fullName>
    </submittedName>
</protein>
<comment type="caution">
    <text evidence="2">The sequence shown here is derived from an EMBL/GenBank/DDBJ whole genome shotgun (WGS) entry which is preliminary data.</text>
</comment>
<dbReference type="InterPro" id="IPR002545">
    <property type="entry name" value="CheW-lke_dom"/>
</dbReference>
<evidence type="ECO:0000313" key="3">
    <source>
        <dbReference type="Proteomes" id="UP001597337"/>
    </source>
</evidence>
<gene>
    <name evidence="2" type="ORF">ACFSJC_15170</name>
</gene>
<accession>A0ABW4YC31</accession>
<evidence type="ECO:0000313" key="2">
    <source>
        <dbReference type="EMBL" id="MFD2113190.1"/>
    </source>
</evidence>
<reference evidence="3" key="1">
    <citation type="journal article" date="2019" name="Int. J. Syst. Evol. Microbiol.">
        <title>The Global Catalogue of Microorganisms (GCM) 10K type strain sequencing project: providing services to taxonomists for standard genome sequencing and annotation.</title>
        <authorList>
            <consortium name="The Broad Institute Genomics Platform"/>
            <consortium name="The Broad Institute Genome Sequencing Center for Infectious Disease"/>
            <person name="Wu L."/>
            <person name="Ma J."/>
        </authorList>
    </citation>
    <scope>NUCLEOTIDE SEQUENCE [LARGE SCALE GENOMIC DNA]</scope>
    <source>
        <strain evidence="3">KACC 12597</strain>
    </source>
</reference>
<name>A0ABW4YC31_9GAMM</name>
<feature type="domain" description="CheW-like" evidence="1">
    <location>
        <begin position="12"/>
        <end position="144"/>
    </location>
</feature>
<dbReference type="RefSeq" id="WP_386027896.1">
    <property type="nucleotide sequence ID" value="NZ_JBHUHX010000046.1"/>
</dbReference>
<evidence type="ECO:0000259" key="1">
    <source>
        <dbReference type="Pfam" id="PF01584"/>
    </source>
</evidence>